<keyword evidence="5 6" id="KW-0539">Nucleus</keyword>
<sequence>MGKKLKKLPNLVNKSPWLWRSCTQSRTLSFRISNDIFKTINSAYEEDDMSDDEQIEALLRGLSQRQGNRLFLELEETNSIMAAAAAAGEVAGNCQVPFKESVAMAMDSKEPYLEFKKSMEEMVEAHGLKDDWNGLEMLLSWYLKANSKTNHGFIIGAFVDLMVGFGDYSPNSPSTSSCSSLLCSSSSYDSCFGGPNGSSSSSSSTYVLALPSLSSLFELE</sequence>
<comment type="function">
    <text evidence="6">Transcriptional repressor that regulates multiple aspects of plant growth and development.</text>
</comment>
<organism evidence="8 9">
    <name type="scientific">Cucurbita maxima</name>
    <name type="common">Pumpkin</name>
    <name type="synonym">Winter squash</name>
    <dbReference type="NCBI Taxonomy" id="3661"/>
    <lineage>
        <taxon>Eukaryota</taxon>
        <taxon>Viridiplantae</taxon>
        <taxon>Streptophyta</taxon>
        <taxon>Embryophyta</taxon>
        <taxon>Tracheophyta</taxon>
        <taxon>Spermatophyta</taxon>
        <taxon>Magnoliopsida</taxon>
        <taxon>eudicotyledons</taxon>
        <taxon>Gunneridae</taxon>
        <taxon>Pentapetalae</taxon>
        <taxon>rosids</taxon>
        <taxon>fabids</taxon>
        <taxon>Cucurbitales</taxon>
        <taxon>Cucurbitaceae</taxon>
        <taxon>Cucurbiteae</taxon>
        <taxon>Cucurbita</taxon>
    </lineage>
</organism>
<evidence type="ECO:0000256" key="4">
    <source>
        <dbReference type="ARBA" id="ARBA00023163"/>
    </source>
</evidence>
<evidence type="ECO:0000256" key="2">
    <source>
        <dbReference type="ARBA" id="ARBA00022491"/>
    </source>
</evidence>
<evidence type="ECO:0000256" key="3">
    <source>
        <dbReference type="ARBA" id="ARBA00023015"/>
    </source>
</evidence>
<dbReference type="NCBIfam" id="TIGR01568">
    <property type="entry name" value="A_thal_3678"/>
    <property type="match status" value="1"/>
</dbReference>
<dbReference type="PROSITE" id="PS51754">
    <property type="entry name" value="OVATE"/>
    <property type="match status" value="1"/>
</dbReference>
<dbReference type="AlphaFoldDB" id="A0A6J1I925"/>
<dbReference type="GeneID" id="111471130"/>
<evidence type="ECO:0000313" key="8">
    <source>
        <dbReference type="Proteomes" id="UP000504608"/>
    </source>
</evidence>
<keyword evidence="8" id="KW-1185">Reference proteome</keyword>
<dbReference type="GO" id="GO:0005634">
    <property type="term" value="C:nucleus"/>
    <property type="evidence" value="ECO:0007669"/>
    <property type="project" value="UniProtKB-SubCell"/>
</dbReference>
<gene>
    <name evidence="9" type="primary">LOC111471130</name>
</gene>
<dbReference type="KEGG" id="cmax:111471130"/>
<evidence type="ECO:0000313" key="9">
    <source>
        <dbReference type="RefSeq" id="XP_022972590.1"/>
    </source>
</evidence>
<comment type="subcellular location">
    <subcellularLocation>
        <location evidence="1 6">Nucleus</location>
    </subcellularLocation>
</comment>
<keyword evidence="4 6" id="KW-0804">Transcription</keyword>
<reference evidence="9" key="1">
    <citation type="submission" date="2025-08" db="UniProtKB">
        <authorList>
            <consortium name="RefSeq"/>
        </authorList>
    </citation>
    <scope>IDENTIFICATION</scope>
    <source>
        <tissue evidence="9">Young leaves</tissue>
    </source>
</reference>
<feature type="domain" description="OVATE" evidence="7">
    <location>
        <begin position="104"/>
        <end position="164"/>
    </location>
</feature>
<evidence type="ECO:0000256" key="1">
    <source>
        <dbReference type="ARBA" id="ARBA00004123"/>
    </source>
</evidence>
<dbReference type="InterPro" id="IPR006458">
    <property type="entry name" value="Ovate_C"/>
</dbReference>
<keyword evidence="3 6" id="KW-0805">Transcription regulation</keyword>
<protein>
    <recommendedName>
        <fullName evidence="6">Transcription repressor</fullName>
    </recommendedName>
    <alternativeName>
        <fullName evidence="6">Ovate family protein</fullName>
    </alternativeName>
</protein>
<evidence type="ECO:0000256" key="6">
    <source>
        <dbReference type="RuleBase" id="RU367028"/>
    </source>
</evidence>
<dbReference type="PANTHER" id="PTHR33057">
    <property type="entry name" value="TRANSCRIPTION REPRESSOR OFP7-RELATED"/>
    <property type="match status" value="1"/>
</dbReference>
<dbReference type="Proteomes" id="UP000504608">
    <property type="component" value="Unplaced"/>
</dbReference>
<evidence type="ECO:0000256" key="5">
    <source>
        <dbReference type="ARBA" id="ARBA00023242"/>
    </source>
</evidence>
<keyword evidence="2 6" id="KW-0678">Repressor</keyword>
<name>A0A6J1I925_CUCMA</name>
<dbReference type="RefSeq" id="XP_022972590.1">
    <property type="nucleotide sequence ID" value="XM_023116822.1"/>
</dbReference>
<dbReference type="PANTHER" id="PTHR33057:SF26">
    <property type="entry name" value="TRANSCRIPTION REPRESSOR OFP13"/>
    <property type="match status" value="1"/>
</dbReference>
<dbReference type="Pfam" id="PF04844">
    <property type="entry name" value="Ovate"/>
    <property type="match status" value="1"/>
</dbReference>
<dbReference type="OrthoDB" id="689823at2759"/>
<evidence type="ECO:0000259" key="7">
    <source>
        <dbReference type="PROSITE" id="PS51754"/>
    </source>
</evidence>
<accession>A0A6J1I925</accession>
<proteinExistence type="predicted"/>
<dbReference type="InterPro" id="IPR038933">
    <property type="entry name" value="Ovate"/>
</dbReference>
<dbReference type="GO" id="GO:0045892">
    <property type="term" value="P:negative regulation of DNA-templated transcription"/>
    <property type="evidence" value="ECO:0007669"/>
    <property type="project" value="UniProtKB-UniRule"/>
</dbReference>